<accession>A0ACB9GMU8</accession>
<protein>
    <submittedName>
        <fullName evidence="1">Uncharacterized protein</fullName>
    </submittedName>
</protein>
<sequence length="72" mass="7934">MRIIRQIPVRDDLNIGLNNGILKAKGTSTSTLPFSPTPNPSKGSPHKRPQLPPLKSSTPSTRNKFKNQMILT</sequence>
<proteinExistence type="predicted"/>
<name>A0ACB9GMU8_9ASTR</name>
<dbReference type="Proteomes" id="UP001056120">
    <property type="component" value="Linkage Group LG14"/>
</dbReference>
<reference evidence="2" key="1">
    <citation type="journal article" date="2022" name="Mol. Ecol. Resour.">
        <title>The genomes of chicory, endive, great burdock and yacon provide insights into Asteraceae palaeo-polyploidization history and plant inulin production.</title>
        <authorList>
            <person name="Fan W."/>
            <person name="Wang S."/>
            <person name="Wang H."/>
            <person name="Wang A."/>
            <person name="Jiang F."/>
            <person name="Liu H."/>
            <person name="Zhao H."/>
            <person name="Xu D."/>
            <person name="Zhang Y."/>
        </authorList>
    </citation>
    <scope>NUCLEOTIDE SEQUENCE [LARGE SCALE GENOMIC DNA]</scope>
    <source>
        <strain evidence="2">cv. Yunnan</strain>
    </source>
</reference>
<evidence type="ECO:0000313" key="1">
    <source>
        <dbReference type="EMBL" id="KAI3784521.1"/>
    </source>
</evidence>
<reference evidence="1 2" key="2">
    <citation type="journal article" date="2022" name="Mol. Ecol. Resour.">
        <title>The genomes of chicory, endive, great burdock and yacon provide insights into Asteraceae paleo-polyploidization history and plant inulin production.</title>
        <authorList>
            <person name="Fan W."/>
            <person name="Wang S."/>
            <person name="Wang H."/>
            <person name="Wang A."/>
            <person name="Jiang F."/>
            <person name="Liu H."/>
            <person name="Zhao H."/>
            <person name="Xu D."/>
            <person name="Zhang Y."/>
        </authorList>
    </citation>
    <scope>NUCLEOTIDE SEQUENCE [LARGE SCALE GENOMIC DNA]</scope>
    <source>
        <strain evidence="2">cv. Yunnan</strain>
        <tissue evidence="1">Leaves</tissue>
    </source>
</reference>
<comment type="caution">
    <text evidence="1">The sequence shown here is derived from an EMBL/GenBank/DDBJ whole genome shotgun (WGS) entry which is preliminary data.</text>
</comment>
<keyword evidence="2" id="KW-1185">Reference proteome</keyword>
<gene>
    <name evidence="1" type="ORF">L1987_43620</name>
</gene>
<dbReference type="EMBL" id="CM042031">
    <property type="protein sequence ID" value="KAI3784521.1"/>
    <property type="molecule type" value="Genomic_DNA"/>
</dbReference>
<evidence type="ECO:0000313" key="2">
    <source>
        <dbReference type="Proteomes" id="UP001056120"/>
    </source>
</evidence>
<organism evidence="1 2">
    <name type="scientific">Smallanthus sonchifolius</name>
    <dbReference type="NCBI Taxonomy" id="185202"/>
    <lineage>
        <taxon>Eukaryota</taxon>
        <taxon>Viridiplantae</taxon>
        <taxon>Streptophyta</taxon>
        <taxon>Embryophyta</taxon>
        <taxon>Tracheophyta</taxon>
        <taxon>Spermatophyta</taxon>
        <taxon>Magnoliopsida</taxon>
        <taxon>eudicotyledons</taxon>
        <taxon>Gunneridae</taxon>
        <taxon>Pentapetalae</taxon>
        <taxon>asterids</taxon>
        <taxon>campanulids</taxon>
        <taxon>Asterales</taxon>
        <taxon>Asteraceae</taxon>
        <taxon>Asteroideae</taxon>
        <taxon>Heliantheae alliance</taxon>
        <taxon>Millerieae</taxon>
        <taxon>Smallanthus</taxon>
    </lineage>
</organism>